<dbReference type="AlphaFoldDB" id="A0A059F1C9"/>
<reference evidence="3" key="1">
    <citation type="submission" date="2013-02" db="EMBL/GenBank/DDBJ databases">
        <authorList>
            <consortium name="The Broad Institute Genome Sequencing Platform"/>
            <person name="Cuomo C."/>
            <person name="Becnel J."/>
            <person name="Sanscrainte N."/>
            <person name="Walker B."/>
            <person name="Young S.K."/>
            <person name="Zeng Q."/>
            <person name="Gargeya S."/>
            <person name="Fitzgerald M."/>
            <person name="Haas B."/>
            <person name="Abouelleil A."/>
            <person name="Alvarado L."/>
            <person name="Arachchi H.M."/>
            <person name="Berlin A.M."/>
            <person name="Chapman S.B."/>
            <person name="Dewar J."/>
            <person name="Goldberg J."/>
            <person name="Griggs A."/>
            <person name="Gujja S."/>
            <person name="Hansen M."/>
            <person name="Howarth C."/>
            <person name="Imamovic A."/>
            <person name="Larimer J."/>
            <person name="McCowan C."/>
            <person name="Murphy C."/>
            <person name="Neiman D."/>
            <person name="Pearson M."/>
            <person name="Priest M."/>
            <person name="Roberts A."/>
            <person name="Saif S."/>
            <person name="Shea T."/>
            <person name="Sisk P."/>
            <person name="Sykes S."/>
            <person name="Wortman J."/>
            <person name="Nusbaum C."/>
            <person name="Birren B."/>
        </authorList>
    </citation>
    <scope>NUCLEOTIDE SEQUENCE [LARGE SCALE GENOMIC DNA]</scope>
    <source>
        <strain evidence="3">PRA339</strain>
    </source>
</reference>
<proteinExistence type="predicted"/>
<keyword evidence="3" id="KW-1185">Reference proteome</keyword>
<dbReference type="VEuPathDB" id="MicrosporidiaDB:H312_01539"/>
<keyword evidence="1" id="KW-0812">Transmembrane</keyword>
<gene>
    <name evidence="2" type="ORF">H312_01539</name>
</gene>
<name>A0A059F1C9_9MICR</name>
<evidence type="ECO:0000256" key="1">
    <source>
        <dbReference type="SAM" id="Phobius"/>
    </source>
</evidence>
<organism evidence="2 3">
    <name type="scientific">Anncaliia algerae PRA339</name>
    <dbReference type="NCBI Taxonomy" id="1288291"/>
    <lineage>
        <taxon>Eukaryota</taxon>
        <taxon>Fungi</taxon>
        <taxon>Fungi incertae sedis</taxon>
        <taxon>Microsporidia</taxon>
        <taxon>Tubulinosematoidea</taxon>
        <taxon>Tubulinosematidae</taxon>
        <taxon>Anncaliia</taxon>
    </lineage>
</organism>
<keyword evidence="1" id="KW-1133">Transmembrane helix</keyword>
<accession>A0A059F1C9</accession>
<evidence type="ECO:0000313" key="3">
    <source>
        <dbReference type="Proteomes" id="UP000030655"/>
    </source>
</evidence>
<evidence type="ECO:0000313" key="2">
    <source>
        <dbReference type="EMBL" id="KCZ81053.1"/>
    </source>
</evidence>
<sequence>MFRIESESLLMMGICKIFLLCDLLQRQRPKLLLLDDLDCIYFYQTLIHRFLRSYQNRLKNLYYCNNFGLAFFQCLLKALIHFFFDAFTIFVICLFVKPMLQ</sequence>
<dbReference type="EMBL" id="KK365152">
    <property type="protein sequence ID" value="KCZ81053.1"/>
    <property type="molecule type" value="Genomic_DNA"/>
</dbReference>
<feature type="transmembrane region" description="Helical" evidence="1">
    <location>
        <begin position="70"/>
        <end position="96"/>
    </location>
</feature>
<dbReference type="HOGENOM" id="CLU_2291007_0_0_1"/>
<keyword evidence="1" id="KW-0472">Membrane</keyword>
<dbReference type="Proteomes" id="UP000030655">
    <property type="component" value="Unassembled WGS sequence"/>
</dbReference>
<reference evidence="2 3" key="2">
    <citation type="submission" date="2014-03" db="EMBL/GenBank/DDBJ databases">
        <title>The Genome Sequence of Anncaliia algerae insect isolate PRA339.</title>
        <authorList>
            <consortium name="The Broad Institute Genome Sequencing Platform"/>
            <consortium name="The Broad Institute Genome Sequencing Center for Infectious Disease"/>
            <person name="Cuomo C."/>
            <person name="Becnel J."/>
            <person name="Sanscrainte N."/>
            <person name="Walker B."/>
            <person name="Young S.K."/>
            <person name="Zeng Q."/>
            <person name="Gargeya S."/>
            <person name="Fitzgerald M."/>
            <person name="Haas B."/>
            <person name="Abouelleil A."/>
            <person name="Alvarado L."/>
            <person name="Arachchi H.M."/>
            <person name="Berlin A.M."/>
            <person name="Chapman S.B."/>
            <person name="Dewar J."/>
            <person name="Goldberg J."/>
            <person name="Griggs A."/>
            <person name="Gujja S."/>
            <person name="Hansen M."/>
            <person name="Howarth C."/>
            <person name="Imamovic A."/>
            <person name="Larimer J."/>
            <person name="McCowan C."/>
            <person name="Murphy C."/>
            <person name="Neiman D."/>
            <person name="Pearson M."/>
            <person name="Priest M."/>
            <person name="Roberts A."/>
            <person name="Saif S."/>
            <person name="Shea T."/>
            <person name="Sisk P."/>
            <person name="Sykes S."/>
            <person name="Wortman J."/>
            <person name="Nusbaum C."/>
            <person name="Birren B."/>
        </authorList>
    </citation>
    <scope>NUCLEOTIDE SEQUENCE [LARGE SCALE GENOMIC DNA]</scope>
    <source>
        <strain evidence="2 3">PRA339</strain>
    </source>
</reference>
<protein>
    <submittedName>
        <fullName evidence="2">Uncharacterized protein</fullName>
    </submittedName>
</protein>